<reference evidence="3" key="1">
    <citation type="submission" date="2019-02" db="EMBL/GenBank/DDBJ databases">
        <authorList>
            <person name="Pothier F.J."/>
        </authorList>
    </citation>
    <scope>NUCLEOTIDE SEQUENCE</scope>
    <source>
        <strain evidence="3">CI-1B</strain>
    </source>
</reference>
<dbReference type="AlphaFoldDB" id="A0A508SSC8"/>
<gene>
    <name evidence="3" type="ORF">CI1B_07080</name>
</gene>
<dbReference type="Pfam" id="PF09859">
    <property type="entry name" value="Oxygenase-NA"/>
    <property type="match status" value="1"/>
</dbReference>
<evidence type="ECO:0000256" key="1">
    <source>
        <dbReference type="RuleBase" id="RU003682"/>
    </source>
</evidence>
<organism evidence="3 4">
    <name type="scientific">Bradyrhizobium ivorense</name>
    <dbReference type="NCBI Taxonomy" id="2511166"/>
    <lineage>
        <taxon>Bacteria</taxon>
        <taxon>Pseudomonadati</taxon>
        <taxon>Pseudomonadota</taxon>
        <taxon>Alphaproteobacteria</taxon>
        <taxon>Hyphomicrobiales</taxon>
        <taxon>Nitrobacteraceae</taxon>
        <taxon>Bradyrhizobium</taxon>
    </lineage>
</organism>
<dbReference type="PROSITE" id="PS51471">
    <property type="entry name" value="FE2OG_OXY"/>
    <property type="match status" value="1"/>
</dbReference>
<name>A0A508SSC8_9BRAD</name>
<comment type="caution">
    <text evidence="3">The sequence shown here is derived from an EMBL/GenBank/DDBJ whole genome shotgun (WGS) entry which is preliminary data.</text>
</comment>
<evidence type="ECO:0000313" key="3">
    <source>
        <dbReference type="EMBL" id="VIO65602.1"/>
    </source>
</evidence>
<dbReference type="InterPro" id="IPR005123">
    <property type="entry name" value="Oxoglu/Fe-dep_dioxygenase_dom"/>
</dbReference>
<dbReference type="InterPro" id="IPR018655">
    <property type="entry name" value="DUF2086"/>
</dbReference>
<keyword evidence="1" id="KW-0560">Oxidoreductase</keyword>
<comment type="similarity">
    <text evidence="1">Belongs to the iron/ascorbate-dependent oxidoreductase family.</text>
</comment>
<dbReference type="Gene3D" id="2.60.120.620">
    <property type="entry name" value="q2cbj1_9rhob like domain"/>
    <property type="match status" value="1"/>
</dbReference>
<keyword evidence="1" id="KW-0479">Metal-binding</keyword>
<feature type="domain" description="Fe2OG dioxygenase" evidence="2">
    <location>
        <begin position="145"/>
        <end position="258"/>
    </location>
</feature>
<keyword evidence="4" id="KW-1185">Reference proteome</keyword>
<keyword evidence="1" id="KW-0408">Iron</keyword>
<dbReference type="GO" id="GO:0016491">
    <property type="term" value="F:oxidoreductase activity"/>
    <property type="evidence" value="ECO:0007669"/>
    <property type="project" value="UniProtKB-KW"/>
</dbReference>
<proteinExistence type="inferred from homology"/>
<protein>
    <recommendedName>
        <fullName evidence="2">Fe2OG dioxygenase domain-containing protein</fullName>
    </recommendedName>
</protein>
<accession>A0A508SSC8</accession>
<evidence type="ECO:0000259" key="2">
    <source>
        <dbReference type="PROSITE" id="PS51471"/>
    </source>
</evidence>
<dbReference type="EMBL" id="CAADFC020000004">
    <property type="protein sequence ID" value="VIO65602.1"/>
    <property type="molecule type" value="Genomic_DNA"/>
</dbReference>
<evidence type="ECO:0000313" key="4">
    <source>
        <dbReference type="Proteomes" id="UP000328092"/>
    </source>
</evidence>
<dbReference type="GO" id="GO:0046872">
    <property type="term" value="F:metal ion binding"/>
    <property type="evidence" value="ECO:0007669"/>
    <property type="project" value="UniProtKB-KW"/>
</dbReference>
<sequence length="259" mass="28658">MAPTAIMGQIPPMTATAKTITRTSPDIPARVDALGWEQITADLDAQGCAVLKQLLAPQECDAIAALYPDDSQFRSKVVMGRHGFGRGEYKYFSYPLPGLIAELRPVLYAHLIATANRWNQTMGIDISYPASHAAFLKRCHDAGQTRPTPLLLQYGEGDYNCLHQDLYGEHVFPIQVAILLSQPGRDFTGGEFVLTEQRPRMQSRPEVVPLTQGDAVAFAVHHRPVQGTRGPYRVNLRHGVSRIRSGHRHTVGVIFHDAK</sequence>
<dbReference type="Proteomes" id="UP000328092">
    <property type="component" value="Unassembled WGS sequence"/>
</dbReference>